<dbReference type="GO" id="GO:0080120">
    <property type="term" value="P:CAAX-box protein maturation"/>
    <property type="evidence" value="ECO:0007669"/>
    <property type="project" value="UniProtKB-ARBA"/>
</dbReference>
<feature type="transmembrane region" description="Helical" evidence="1">
    <location>
        <begin position="196"/>
        <end position="214"/>
    </location>
</feature>
<evidence type="ECO:0000259" key="2">
    <source>
        <dbReference type="Pfam" id="PF02517"/>
    </source>
</evidence>
<feature type="transmembrane region" description="Helical" evidence="1">
    <location>
        <begin position="68"/>
        <end position="88"/>
    </location>
</feature>
<feature type="domain" description="CAAX prenyl protease 2/Lysostaphin resistance protein A-like" evidence="2">
    <location>
        <begin position="158"/>
        <end position="262"/>
    </location>
</feature>
<keyword evidence="1" id="KW-1133">Transmembrane helix</keyword>
<keyword evidence="1" id="KW-0812">Transmembrane</keyword>
<keyword evidence="1" id="KW-0472">Membrane</keyword>
<feature type="transmembrane region" description="Helical" evidence="1">
    <location>
        <begin position="155"/>
        <end position="176"/>
    </location>
</feature>
<gene>
    <name evidence="3" type="ORF">KL86DYS2_13175</name>
</gene>
<organism evidence="3">
    <name type="scientific">uncultured Dysgonomonas sp</name>
    <dbReference type="NCBI Taxonomy" id="206096"/>
    <lineage>
        <taxon>Bacteria</taxon>
        <taxon>Pseudomonadati</taxon>
        <taxon>Bacteroidota</taxon>
        <taxon>Bacteroidia</taxon>
        <taxon>Bacteroidales</taxon>
        <taxon>Dysgonomonadaceae</taxon>
        <taxon>Dysgonomonas</taxon>
        <taxon>environmental samples</taxon>
    </lineage>
</organism>
<dbReference type="AlphaFoldDB" id="A0A212K718"/>
<reference evidence="3" key="1">
    <citation type="submission" date="2016-04" db="EMBL/GenBank/DDBJ databases">
        <authorList>
            <person name="Evans L.H."/>
            <person name="Alamgir A."/>
            <person name="Owens N."/>
            <person name="Weber N.D."/>
            <person name="Virtaneva K."/>
            <person name="Barbian K."/>
            <person name="Babar A."/>
            <person name="Rosenke K."/>
        </authorList>
    </citation>
    <scope>NUCLEOTIDE SEQUENCE</scope>
    <source>
        <strain evidence="3">86-2</strain>
    </source>
</reference>
<protein>
    <recommendedName>
        <fullName evidence="2">CAAX prenyl protease 2/Lysostaphin resistance protein A-like domain-containing protein</fullName>
    </recommendedName>
</protein>
<dbReference type="GO" id="GO:0004175">
    <property type="term" value="F:endopeptidase activity"/>
    <property type="evidence" value="ECO:0007669"/>
    <property type="project" value="UniProtKB-ARBA"/>
</dbReference>
<evidence type="ECO:0000313" key="3">
    <source>
        <dbReference type="EMBL" id="SBW07500.1"/>
    </source>
</evidence>
<accession>A0A212K718</accession>
<dbReference type="InterPro" id="IPR003675">
    <property type="entry name" value="Rce1/LyrA-like_dom"/>
</dbReference>
<name>A0A212K718_9BACT</name>
<evidence type="ECO:0000256" key="1">
    <source>
        <dbReference type="SAM" id="Phobius"/>
    </source>
</evidence>
<feature type="transmembrane region" description="Helical" evidence="1">
    <location>
        <begin position="250"/>
        <end position="272"/>
    </location>
</feature>
<feature type="transmembrane region" description="Helical" evidence="1">
    <location>
        <begin position="226"/>
        <end position="243"/>
    </location>
</feature>
<feature type="transmembrane region" description="Helical" evidence="1">
    <location>
        <begin position="43"/>
        <end position="62"/>
    </location>
</feature>
<dbReference type="Pfam" id="PF02517">
    <property type="entry name" value="Rce1-like"/>
    <property type="match status" value="1"/>
</dbReference>
<feature type="transmembrane region" description="Helical" evidence="1">
    <location>
        <begin position="15"/>
        <end position="31"/>
    </location>
</feature>
<proteinExistence type="predicted"/>
<dbReference type="EMBL" id="FLUL01000001">
    <property type="protein sequence ID" value="SBW07500.1"/>
    <property type="molecule type" value="Genomic_DNA"/>
</dbReference>
<sequence>MLRSEESYVRIEKDTSFILSIVILILIMESLHKIWSRYFSYNWQFGLALILLFGVPRFILVLDANMSGGYGTAFIIFFIMWFTPFIFLTRKGRREIGFKRPNSSLRLLYSFALGALACGAIYGLFYLFYGNTISNSLVYISKASTSVVLDDSHRLIFFLIAAIPSMLFSPIGEEFLYRGVIHGSFVPKFGETKASLFDSLAFALTHLAHFGIIFDAGVWKFLPVPALLWVLSMFAVSRLFFACKQMCDSIFGAVLSHAGYNFAMMYFIFYHIL</sequence>
<feature type="transmembrane region" description="Helical" evidence="1">
    <location>
        <begin position="108"/>
        <end position="129"/>
    </location>
</feature>